<dbReference type="Proteomes" id="UP000324800">
    <property type="component" value="Unassembled WGS sequence"/>
</dbReference>
<comment type="caution">
    <text evidence="1">The sequence shown here is derived from an EMBL/GenBank/DDBJ whole genome shotgun (WGS) entry which is preliminary data.</text>
</comment>
<accession>A0A5J4VXG7</accession>
<name>A0A5J4VXG7_9EUKA</name>
<gene>
    <name evidence="1" type="ORF">EZS28_017179</name>
</gene>
<dbReference type="AlphaFoldDB" id="A0A5J4VXG7"/>
<dbReference type="EMBL" id="SNRW01004435">
    <property type="protein sequence ID" value="KAA6387295.1"/>
    <property type="molecule type" value="Genomic_DNA"/>
</dbReference>
<sequence>MIRSIVLLESKNLLSEEHPRAFSYDYNFMGHPFGPGVMIHLSSEKNCTVLKITNSKMFSGKCFPPYNRCK</sequence>
<reference evidence="1 2" key="1">
    <citation type="submission" date="2019-03" db="EMBL/GenBank/DDBJ databases">
        <title>Single cell metagenomics reveals metabolic interactions within the superorganism composed of flagellate Streblomastix strix and complex community of Bacteroidetes bacteria on its surface.</title>
        <authorList>
            <person name="Treitli S.C."/>
            <person name="Kolisko M."/>
            <person name="Husnik F."/>
            <person name="Keeling P."/>
            <person name="Hampl V."/>
        </authorList>
    </citation>
    <scope>NUCLEOTIDE SEQUENCE [LARGE SCALE GENOMIC DNA]</scope>
    <source>
        <strain evidence="1">ST1C</strain>
    </source>
</reference>
<evidence type="ECO:0000313" key="2">
    <source>
        <dbReference type="Proteomes" id="UP000324800"/>
    </source>
</evidence>
<proteinExistence type="predicted"/>
<protein>
    <submittedName>
        <fullName evidence="1">Uncharacterized protein</fullName>
    </submittedName>
</protein>
<organism evidence="1 2">
    <name type="scientific">Streblomastix strix</name>
    <dbReference type="NCBI Taxonomy" id="222440"/>
    <lineage>
        <taxon>Eukaryota</taxon>
        <taxon>Metamonada</taxon>
        <taxon>Preaxostyla</taxon>
        <taxon>Oxymonadida</taxon>
        <taxon>Streblomastigidae</taxon>
        <taxon>Streblomastix</taxon>
    </lineage>
</organism>
<evidence type="ECO:0000313" key="1">
    <source>
        <dbReference type="EMBL" id="KAA6387295.1"/>
    </source>
</evidence>